<protein>
    <submittedName>
        <fullName evidence="2">Uncharacterized protein</fullName>
    </submittedName>
</protein>
<accession>A0A2B7XCA4</accession>
<gene>
    <name evidence="2" type="ORF">GX51_02344</name>
</gene>
<evidence type="ECO:0000313" key="2">
    <source>
        <dbReference type="EMBL" id="PGH06520.1"/>
    </source>
</evidence>
<feature type="region of interest" description="Disordered" evidence="1">
    <location>
        <begin position="92"/>
        <end position="117"/>
    </location>
</feature>
<proteinExistence type="predicted"/>
<dbReference type="Proteomes" id="UP000224080">
    <property type="component" value="Unassembled WGS sequence"/>
</dbReference>
<reference evidence="2 3" key="1">
    <citation type="submission" date="2017-10" db="EMBL/GenBank/DDBJ databases">
        <title>Comparative genomics in systemic dimorphic fungi from Ajellomycetaceae.</title>
        <authorList>
            <person name="Munoz J.F."/>
            <person name="Mcewen J.G."/>
            <person name="Clay O.K."/>
            <person name="Cuomo C.A."/>
        </authorList>
    </citation>
    <scope>NUCLEOTIDE SEQUENCE [LARGE SCALE GENOMIC DNA]</scope>
    <source>
        <strain evidence="2 3">UAMH130</strain>
    </source>
</reference>
<evidence type="ECO:0000313" key="3">
    <source>
        <dbReference type="Proteomes" id="UP000224080"/>
    </source>
</evidence>
<evidence type="ECO:0000256" key="1">
    <source>
        <dbReference type="SAM" id="MobiDB-lite"/>
    </source>
</evidence>
<dbReference type="AlphaFoldDB" id="A0A2B7XCA4"/>
<comment type="caution">
    <text evidence="2">The sequence shown here is derived from an EMBL/GenBank/DDBJ whole genome shotgun (WGS) entry which is preliminary data.</text>
</comment>
<organism evidence="2 3">
    <name type="scientific">Blastomyces parvus</name>
    <dbReference type="NCBI Taxonomy" id="2060905"/>
    <lineage>
        <taxon>Eukaryota</taxon>
        <taxon>Fungi</taxon>
        <taxon>Dikarya</taxon>
        <taxon>Ascomycota</taxon>
        <taxon>Pezizomycotina</taxon>
        <taxon>Eurotiomycetes</taxon>
        <taxon>Eurotiomycetidae</taxon>
        <taxon>Onygenales</taxon>
        <taxon>Ajellomycetaceae</taxon>
        <taxon>Blastomyces</taxon>
    </lineage>
</organism>
<keyword evidence="3" id="KW-1185">Reference proteome</keyword>
<dbReference type="OrthoDB" id="10665597at2759"/>
<sequence>MSSKEEYSKYVKKITWTLLKPLTHSFYENGTFGKVFEKFQTVEFNLDVYGSDQLIDPPPTPPTELCISELSIEARRLPYMPFKSLRRCFRPKRRSPGTLSSSEKTDEIGALDTPGLDKPLGGPLEGFRFKSINHLHLHDVGCLDEFEGRTMVLRNSLLDKLAKPEEERYENWTSFINSHKHSLKSFSFSQKHRRLSMRGQKRLWLFYQSTHAYGGTPDVHVADQCVGYILPLITSGGWDNLETLKLCNVGAGVGRYIGSLFVLYGGLDAAHQEKIRSAVGSGVKVEMS</sequence>
<name>A0A2B7XCA4_9EURO</name>
<dbReference type="EMBL" id="PDNC01000021">
    <property type="protein sequence ID" value="PGH06520.1"/>
    <property type="molecule type" value="Genomic_DNA"/>
</dbReference>